<evidence type="ECO:0000256" key="1">
    <source>
        <dbReference type="ARBA" id="ARBA00004127"/>
    </source>
</evidence>
<dbReference type="InterPro" id="IPR036259">
    <property type="entry name" value="MFS_trans_sf"/>
</dbReference>
<dbReference type="Pfam" id="PF07690">
    <property type="entry name" value="MFS_1"/>
    <property type="match status" value="1"/>
</dbReference>
<proteinExistence type="inferred from homology"/>
<evidence type="ECO:0000313" key="11">
    <source>
        <dbReference type="Proteomes" id="UP000703269"/>
    </source>
</evidence>
<keyword evidence="5 8" id="KW-1133">Transmembrane helix</keyword>
<dbReference type="OrthoDB" id="10021397at2759"/>
<dbReference type="GO" id="GO:0012505">
    <property type="term" value="C:endomembrane system"/>
    <property type="evidence" value="ECO:0007669"/>
    <property type="project" value="UniProtKB-SubCell"/>
</dbReference>
<accession>A0A9P3LH70</accession>
<feature type="transmembrane region" description="Helical" evidence="8">
    <location>
        <begin position="177"/>
        <end position="199"/>
    </location>
</feature>
<keyword evidence="11" id="KW-1185">Reference proteome</keyword>
<feature type="compositionally biased region" description="Basic and acidic residues" evidence="7">
    <location>
        <begin position="601"/>
        <end position="611"/>
    </location>
</feature>
<evidence type="ECO:0000256" key="5">
    <source>
        <dbReference type="ARBA" id="ARBA00022989"/>
    </source>
</evidence>
<dbReference type="CDD" id="cd17502">
    <property type="entry name" value="MFS_Azr1_MDR_like"/>
    <property type="match status" value="1"/>
</dbReference>
<feature type="region of interest" description="Disordered" evidence="7">
    <location>
        <begin position="601"/>
        <end position="636"/>
    </location>
</feature>
<comment type="similarity">
    <text evidence="2">Belongs to the major facilitator superfamily.</text>
</comment>
<keyword evidence="3" id="KW-0813">Transport</keyword>
<protein>
    <submittedName>
        <fullName evidence="10">MFS general substrate transporter</fullName>
    </submittedName>
</protein>
<evidence type="ECO:0000313" key="10">
    <source>
        <dbReference type="EMBL" id="GJE94633.1"/>
    </source>
</evidence>
<feature type="transmembrane region" description="Helical" evidence="8">
    <location>
        <begin position="484"/>
        <end position="502"/>
    </location>
</feature>
<feature type="transmembrane region" description="Helical" evidence="8">
    <location>
        <begin position="304"/>
        <end position="327"/>
    </location>
</feature>
<feature type="transmembrane region" description="Helical" evidence="8">
    <location>
        <begin position="439"/>
        <end position="463"/>
    </location>
</feature>
<dbReference type="EMBL" id="BPQB01000042">
    <property type="protein sequence ID" value="GJE94633.1"/>
    <property type="molecule type" value="Genomic_DNA"/>
</dbReference>
<comment type="subcellular location">
    <subcellularLocation>
        <location evidence="1">Endomembrane system</location>
        <topology evidence="1">Multi-pass membrane protein</topology>
    </subcellularLocation>
</comment>
<feature type="transmembrane region" description="Helical" evidence="8">
    <location>
        <begin position="122"/>
        <end position="141"/>
    </location>
</feature>
<dbReference type="GO" id="GO:0005886">
    <property type="term" value="C:plasma membrane"/>
    <property type="evidence" value="ECO:0007669"/>
    <property type="project" value="TreeGrafter"/>
</dbReference>
<comment type="caution">
    <text evidence="10">The sequence shown here is derived from an EMBL/GenBank/DDBJ whole genome shotgun (WGS) entry which is preliminary data.</text>
</comment>
<evidence type="ECO:0000256" key="8">
    <source>
        <dbReference type="SAM" id="Phobius"/>
    </source>
</evidence>
<feature type="transmembrane region" description="Helical" evidence="8">
    <location>
        <begin position="383"/>
        <end position="402"/>
    </location>
</feature>
<dbReference type="Gene3D" id="1.20.1720.10">
    <property type="entry name" value="Multidrug resistance protein D"/>
    <property type="match status" value="1"/>
</dbReference>
<keyword evidence="6 8" id="KW-0472">Membrane</keyword>
<dbReference type="SUPFAM" id="SSF103473">
    <property type="entry name" value="MFS general substrate transporter"/>
    <property type="match status" value="1"/>
</dbReference>
<dbReference type="FunFam" id="1.20.1720.10:FF:000013">
    <property type="entry name" value="Related to multidrug resistance proteins"/>
    <property type="match status" value="1"/>
</dbReference>
<dbReference type="Gene3D" id="1.20.1250.20">
    <property type="entry name" value="MFS general substrate transporter like domains"/>
    <property type="match status" value="1"/>
</dbReference>
<feature type="transmembrane region" description="Helical" evidence="8">
    <location>
        <begin position="564"/>
        <end position="584"/>
    </location>
</feature>
<gene>
    <name evidence="10" type="ORF">PsYK624_108040</name>
</gene>
<dbReference type="GO" id="GO:0022857">
    <property type="term" value="F:transmembrane transporter activity"/>
    <property type="evidence" value="ECO:0007669"/>
    <property type="project" value="InterPro"/>
</dbReference>
<evidence type="ECO:0000256" key="3">
    <source>
        <dbReference type="ARBA" id="ARBA00022448"/>
    </source>
</evidence>
<evidence type="ECO:0000256" key="7">
    <source>
        <dbReference type="SAM" id="MobiDB-lite"/>
    </source>
</evidence>
<dbReference type="PANTHER" id="PTHR23501:SF189">
    <property type="entry name" value="DRUG TRANSPORTER, PUTATIVE (AFU_ORTHOLOGUE AFUA_4G03920)-RELATED"/>
    <property type="match status" value="1"/>
</dbReference>
<feature type="transmembrane region" description="Helical" evidence="8">
    <location>
        <begin position="241"/>
        <end position="263"/>
    </location>
</feature>
<feature type="compositionally biased region" description="Basic and acidic residues" evidence="7">
    <location>
        <begin position="625"/>
        <end position="636"/>
    </location>
</feature>
<dbReference type="PANTHER" id="PTHR23501">
    <property type="entry name" value="MAJOR FACILITATOR SUPERFAMILY"/>
    <property type="match status" value="1"/>
</dbReference>
<feature type="transmembrane region" description="Helical" evidence="8">
    <location>
        <begin position="414"/>
        <end position="433"/>
    </location>
</feature>
<feature type="transmembrane region" description="Helical" evidence="8">
    <location>
        <begin position="275"/>
        <end position="298"/>
    </location>
</feature>
<keyword evidence="4 8" id="KW-0812">Transmembrane</keyword>
<evidence type="ECO:0000256" key="2">
    <source>
        <dbReference type="ARBA" id="ARBA00008335"/>
    </source>
</evidence>
<feature type="transmembrane region" description="Helical" evidence="8">
    <location>
        <begin position="85"/>
        <end position="110"/>
    </location>
</feature>
<feature type="transmembrane region" description="Helical" evidence="8">
    <location>
        <begin position="153"/>
        <end position="171"/>
    </location>
</feature>
<dbReference type="InterPro" id="IPR020846">
    <property type="entry name" value="MFS_dom"/>
</dbReference>
<reference evidence="10 11" key="1">
    <citation type="submission" date="2021-08" db="EMBL/GenBank/DDBJ databases">
        <title>Draft Genome Sequence of Phanerochaete sordida strain YK-624.</title>
        <authorList>
            <person name="Mori T."/>
            <person name="Dohra H."/>
            <person name="Suzuki T."/>
            <person name="Kawagishi H."/>
            <person name="Hirai H."/>
        </authorList>
    </citation>
    <scope>NUCLEOTIDE SEQUENCE [LARGE SCALE GENOMIC DNA]</scope>
    <source>
        <strain evidence="10 11">YK-624</strain>
    </source>
</reference>
<dbReference type="AlphaFoldDB" id="A0A9P3LH70"/>
<dbReference type="PROSITE" id="PS50850">
    <property type="entry name" value="MFS"/>
    <property type="match status" value="1"/>
</dbReference>
<feature type="transmembrane region" description="Helical" evidence="8">
    <location>
        <begin position="348"/>
        <end position="368"/>
    </location>
</feature>
<feature type="transmembrane region" description="Helical" evidence="8">
    <location>
        <begin position="211"/>
        <end position="235"/>
    </location>
</feature>
<evidence type="ECO:0000259" key="9">
    <source>
        <dbReference type="PROSITE" id="PS50850"/>
    </source>
</evidence>
<dbReference type="Proteomes" id="UP000703269">
    <property type="component" value="Unassembled WGS sequence"/>
</dbReference>
<feature type="domain" description="Major facilitator superfamily (MFS) profile" evidence="9">
    <location>
        <begin position="88"/>
        <end position="588"/>
    </location>
</feature>
<name>A0A9P3LH70_9APHY</name>
<evidence type="ECO:0000256" key="6">
    <source>
        <dbReference type="ARBA" id="ARBA00023136"/>
    </source>
</evidence>
<dbReference type="InterPro" id="IPR011701">
    <property type="entry name" value="MFS"/>
</dbReference>
<dbReference type="PRINTS" id="PR01036">
    <property type="entry name" value="TCRTETB"/>
</dbReference>
<evidence type="ECO:0000256" key="4">
    <source>
        <dbReference type="ARBA" id="ARBA00022692"/>
    </source>
</evidence>
<feature type="region of interest" description="Disordered" evidence="7">
    <location>
        <begin position="1"/>
        <end position="72"/>
    </location>
</feature>
<organism evidence="10 11">
    <name type="scientific">Phanerochaete sordida</name>
    <dbReference type="NCBI Taxonomy" id="48140"/>
    <lineage>
        <taxon>Eukaryota</taxon>
        <taxon>Fungi</taxon>
        <taxon>Dikarya</taxon>
        <taxon>Basidiomycota</taxon>
        <taxon>Agaricomycotina</taxon>
        <taxon>Agaricomycetes</taxon>
        <taxon>Polyporales</taxon>
        <taxon>Phanerochaetaceae</taxon>
        <taxon>Phanerochaete</taxon>
    </lineage>
</organism>
<sequence>MAHASVTTPAHDEAAPGALHDLQHSHDVTRVNSRAAEGDGERGAATEDDKGKAAGEERAGSRTHRERRPEIELTDQTNLLPFKKILAVFSGLALCALVSCLDSTIVATALPTISAAFNAGSVVSWVPSAYLLTSTAFQPLYGRFSDIFGRKAAMCIAMGTYMFGCLLAGFSKTIIQLIIFRGIAGAGGGGIVSVLQIIISDVVSLRDRGKYQGIIGGVISLGYALGPVIGGLLAQKASWRWCFWVTLPVSAFAVAIVLLVLPLKRVEGNFRRKLLVIDYFGCALTLVACALLLLPLIWGGVTFPWTSAVVLAPLCCGAVVVGIFCLWEWKGARLPIVPMYIFKHVTVTGVYITMFINGMIFFSALYYLPQFFQVALAYSPTRSGVFLLPVLVSQTVASFVAGQIISKTGRYRTVIHIGFSVWAIGCGCVSTIRPTTPKGLIIFFMLMTGTGGGQTLQTTTVAAQASVSRRDMAIVTAVRNFVRLLGGTLALAIGATIINNSLTHSMTKLNLPSSTIKKIVDDPTLLGARLTDSMNSTSNPLSALGISPDAADRILDGYNNGFRAVFIMNATLAAIATVVSVLMIRHKELTRGDEAQLKAQAKIEEKQREGVSDDIEMGTLSGEQKQGDESAVNDKL</sequence>
<feature type="compositionally biased region" description="Basic and acidic residues" evidence="7">
    <location>
        <begin position="36"/>
        <end position="60"/>
    </location>
</feature>